<dbReference type="InParanoid" id="A0A6P8HJQ6"/>
<dbReference type="OrthoDB" id="5951195at2759"/>
<name>A0A6P8HJQ6_ACTTE</name>
<accession>A0A6P8HJQ6</accession>
<dbReference type="AlphaFoldDB" id="A0A6P8HJQ6"/>
<dbReference type="KEGG" id="aten:116292844"/>
<sequence length="254" mass="29590">MHCFLTKEQRESYLREVYYSSFSDRRPSVSGTRNDDIRNLGQLMHKLYNLVETGEGLSIEAEKTLKSIIKIRMHGKPSFYEAKLFTDYKRFLMVRNQREENVRKSREQQCLQFFLEENHVSPPSLSRGDDWFWGSRQQLRCGEIIGDTLGGIDAVFGALLYPKGGKLDSKVLRTRRFSTINRKKDDTEQEIIMYHTAVHDACGYLQEYHGVGPGYNYLGTPFTVFPTFFPQSGRLAALMFWKKLVNEPKLPDEY</sequence>
<evidence type="ECO:0000313" key="2">
    <source>
        <dbReference type="RefSeq" id="XP_031556061.1"/>
    </source>
</evidence>
<reference evidence="2" key="1">
    <citation type="submission" date="2025-08" db="UniProtKB">
        <authorList>
            <consortium name="RefSeq"/>
        </authorList>
    </citation>
    <scope>IDENTIFICATION</scope>
    <source>
        <tissue evidence="2">Tentacle</tissue>
    </source>
</reference>
<dbReference type="Proteomes" id="UP000515163">
    <property type="component" value="Unplaced"/>
</dbReference>
<organism evidence="1 2">
    <name type="scientific">Actinia tenebrosa</name>
    <name type="common">Australian red waratah sea anemone</name>
    <dbReference type="NCBI Taxonomy" id="6105"/>
    <lineage>
        <taxon>Eukaryota</taxon>
        <taxon>Metazoa</taxon>
        <taxon>Cnidaria</taxon>
        <taxon>Anthozoa</taxon>
        <taxon>Hexacorallia</taxon>
        <taxon>Actiniaria</taxon>
        <taxon>Actiniidae</taxon>
        <taxon>Actinia</taxon>
    </lineage>
</organism>
<proteinExistence type="predicted"/>
<protein>
    <submittedName>
        <fullName evidence="2">Uncharacterized protein LOC116292844</fullName>
    </submittedName>
</protein>
<keyword evidence="1" id="KW-1185">Reference proteome</keyword>
<dbReference type="GeneID" id="116292844"/>
<evidence type="ECO:0000313" key="1">
    <source>
        <dbReference type="Proteomes" id="UP000515163"/>
    </source>
</evidence>
<dbReference type="RefSeq" id="XP_031556061.1">
    <property type="nucleotide sequence ID" value="XM_031700201.1"/>
</dbReference>
<gene>
    <name evidence="2" type="primary">LOC116292844</name>
</gene>